<organism evidence="10 11">
    <name type="scientific">Priestia endophytica DSM 13796</name>
    <dbReference type="NCBI Taxonomy" id="1121089"/>
    <lineage>
        <taxon>Bacteria</taxon>
        <taxon>Bacillati</taxon>
        <taxon>Bacillota</taxon>
        <taxon>Bacilli</taxon>
        <taxon>Bacillales</taxon>
        <taxon>Bacillaceae</taxon>
        <taxon>Priestia</taxon>
    </lineage>
</organism>
<evidence type="ECO:0000313" key="10">
    <source>
        <dbReference type="EMBL" id="SFQ83742.1"/>
    </source>
</evidence>
<comment type="similarity">
    <text evidence="2">Belongs to the UPF0702 family.</text>
</comment>
<accession>A0A1I6BS50</accession>
<keyword evidence="4 7" id="KW-0812">Transmembrane</keyword>
<evidence type="ECO:0000313" key="11">
    <source>
        <dbReference type="Proteomes" id="UP000182762"/>
    </source>
</evidence>
<feature type="domain" description="YetF C-terminal" evidence="8">
    <location>
        <begin position="81"/>
        <end position="214"/>
    </location>
</feature>
<dbReference type="Gene3D" id="3.30.240.20">
    <property type="entry name" value="bsu07140 like domains"/>
    <property type="match status" value="2"/>
</dbReference>
<feature type="domain" description="YetF-like N-terminal transmembrane" evidence="9">
    <location>
        <begin position="4"/>
        <end position="78"/>
    </location>
</feature>
<evidence type="ECO:0000256" key="1">
    <source>
        <dbReference type="ARBA" id="ARBA00004651"/>
    </source>
</evidence>
<dbReference type="InterPro" id="IPR007353">
    <property type="entry name" value="DUF421"/>
</dbReference>
<dbReference type="Pfam" id="PF20730">
    <property type="entry name" value="YetF_N"/>
    <property type="match status" value="1"/>
</dbReference>
<evidence type="ECO:0000259" key="8">
    <source>
        <dbReference type="Pfam" id="PF04239"/>
    </source>
</evidence>
<dbReference type="GeneID" id="93712661"/>
<evidence type="ECO:0000256" key="6">
    <source>
        <dbReference type="ARBA" id="ARBA00023136"/>
    </source>
</evidence>
<feature type="transmembrane region" description="Helical" evidence="7">
    <location>
        <begin position="6"/>
        <end position="26"/>
    </location>
</feature>
<keyword evidence="5 7" id="KW-1133">Transmembrane helix</keyword>
<keyword evidence="6 7" id="KW-0472">Membrane</keyword>
<comment type="subcellular location">
    <subcellularLocation>
        <location evidence="1">Cell membrane</location>
        <topology evidence="1">Multi-pass membrane protein</topology>
    </subcellularLocation>
</comment>
<comment type="caution">
    <text evidence="10">The sequence shown here is derived from an EMBL/GenBank/DDBJ whole genome shotgun (WGS) entry which is preliminary data.</text>
</comment>
<evidence type="ECO:0000259" key="9">
    <source>
        <dbReference type="Pfam" id="PF20730"/>
    </source>
</evidence>
<keyword evidence="3" id="KW-1003">Cell membrane</keyword>
<dbReference type="InterPro" id="IPR023090">
    <property type="entry name" value="UPF0702_alpha/beta_dom_sf"/>
</dbReference>
<name>A0A1I6BS50_9BACI</name>
<protein>
    <submittedName>
        <fullName evidence="10">Uncharacterized membrane protein YcaP, DUF421 family</fullName>
    </submittedName>
</protein>
<evidence type="ECO:0000256" key="7">
    <source>
        <dbReference type="SAM" id="Phobius"/>
    </source>
</evidence>
<evidence type="ECO:0000256" key="4">
    <source>
        <dbReference type="ARBA" id="ARBA00022692"/>
    </source>
</evidence>
<proteinExistence type="inferred from homology"/>
<evidence type="ECO:0000256" key="3">
    <source>
        <dbReference type="ARBA" id="ARBA00022475"/>
    </source>
</evidence>
<dbReference type="RefSeq" id="WP_061802590.1">
    <property type="nucleotide sequence ID" value="NZ_FOXX01000013.1"/>
</dbReference>
<dbReference type="Proteomes" id="UP000182762">
    <property type="component" value="Unassembled WGS sequence"/>
</dbReference>
<gene>
    <name evidence="10" type="ORF">SAMN02745910_04096</name>
</gene>
<dbReference type="InterPro" id="IPR048454">
    <property type="entry name" value="YetF_N"/>
</dbReference>
<feature type="transmembrane region" description="Helical" evidence="7">
    <location>
        <begin position="59"/>
        <end position="79"/>
    </location>
</feature>
<reference evidence="10 11" key="1">
    <citation type="submission" date="2016-10" db="EMBL/GenBank/DDBJ databases">
        <authorList>
            <person name="Varghese N."/>
            <person name="Submissions S."/>
        </authorList>
    </citation>
    <scope>NUCLEOTIDE SEQUENCE [LARGE SCALE GENOMIC DNA]</scope>
    <source>
        <strain evidence="10 11">DSM 13796</strain>
    </source>
</reference>
<dbReference type="EMBL" id="FOXX01000013">
    <property type="protein sequence ID" value="SFQ83742.1"/>
    <property type="molecule type" value="Genomic_DNA"/>
</dbReference>
<dbReference type="PANTHER" id="PTHR34582">
    <property type="entry name" value="UPF0702 TRANSMEMBRANE PROTEIN YCAP"/>
    <property type="match status" value="1"/>
</dbReference>
<evidence type="ECO:0000256" key="5">
    <source>
        <dbReference type="ARBA" id="ARBA00022989"/>
    </source>
</evidence>
<sequence>MNHYLAIAIDIFFGFIVLFTITKVLGRNQFSQITPFDFISSLILGELLGNAVYDPEINIKEVVFAFVLWGILIFTTEMLTQKVKKLRKLLEGEPVIVIHHGQLQYKSLAKSKLDINQLQNLLRQQGFFSIEEVEFAILETNGVISVLPKSQYAPPNTEDLHLELKPVYLPVTLIIDGEVLYDNLTKAGFNEEWLQQQLAKHNIFDYKDVIFAEWRKGKPFFFQKYE</sequence>
<evidence type="ECO:0000256" key="2">
    <source>
        <dbReference type="ARBA" id="ARBA00006448"/>
    </source>
</evidence>
<keyword evidence="11" id="KW-1185">Reference proteome</keyword>
<dbReference type="PANTHER" id="PTHR34582:SF5">
    <property type="entry name" value="UPF0702 TRANSMEMBRANE PROTEIN YETF"/>
    <property type="match status" value="1"/>
</dbReference>
<dbReference type="Pfam" id="PF04239">
    <property type="entry name" value="DUF421"/>
    <property type="match status" value="1"/>
</dbReference>